<dbReference type="RefSeq" id="XP_037213783.1">
    <property type="nucleotide sequence ID" value="XM_037369787.1"/>
</dbReference>
<keyword evidence="2" id="KW-1185">Reference proteome</keyword>
<dbReference type="EMBL" id="JACAZF010000015">
    <property type="protein sequence ID" value="KAF7290205.1"/>
    <property type="molecule type" value="Genomic_DNA"/>
</dbReference>
<sequence>MPPLARYETPGAASVHSWWSDANPGGATINLHTVARPLAHALPLSGELVDRYMAFLACDVKTVGVSTKNIILRDLIYRLELLRQRLAQPLHTDILCDLLASAHFGIHLRSCSVVRRLANRMLPESRSFIIQCANTLCQLIPPPGRFTHRYTLETMVALCVTDIGANAVAEVLETSPTSVDAADFLLRVIKHLDGGVTCMQAIASMAGELVEPGKMVVPWSSLIAPHDALMCAANALCRTIAIPDTPGTPDTPLTVLRHAPAILGESENSPCRREFLYWFIAELALSRSAHGLGLSSLPITGLVRSLKTAVKEADMDMRIYAAANFALEQMQVYERRYQRLGQYTANDLSAAGWLGNPRQAPGVTPGWIHDRPHLSSMFGRKWVHAGSRVSGKQPNMQENTI</sequence>
<dbReference type="Proteomes" id="UP000636479">
    <property type="component" value="Unassembled WGS sequence"/>
</dbReference>
<evidence type="ECO:0000313" key="2">
    <source>
        <dbReference type="Proteomes" id="UP000636479"/>
    </source>
</evidence>
<comment type="caution">
    <text evidence="1">The sequence shown here is derived from an EMBL/GenBank/DDBJ whole genome shotgun (WGS) entry which is preliminary data.</text>
</comment>
<gene>
    <name evidence="1" type="ORF">MIND_01334000</name>
</gene>
<reference evidence="1" key="1">
    <citation type="submission" date="2020-05" db="EMBL/GenBank/DDBJ databases">
        <title>Mycena genomes resolve the evolution of fungal bioluminescence.</title>
        <authorList>
            <person name="Tsai I.J."/>
        </authorList>
    </citation>
    <scope>NUCLEOTIDE SEQUENCE</scope>
    <source>
        <strain evidence="1">171206Taipei</strain>
    </source>
</reference>
<organism evidence="1 2">
    <name type="scientific">Mycena indigotica</name>
    <dbReference type="NCBI Taxonomy" id="2126181"/>
    <lineage>
        <taxon>Eukaryota</taxon>
        <taxon>Fungi</taxon>
        <taxon>Dikarya</taxon>
        <taxon>Basidiomycota</taxon>
        <taxon>Agaricomycotina</taxon>
        <taxon>Agaricomycetes</taxon>
        <taxon>Agaricomycetidae</taxon>
        <taxon>Agaricales</taxon>
        <taxon>Marasmiineae</taxon>
        <taxon>Mycenaceae</taxon>
        <taxon>Mycena</taxon>
    </lineage>
</organism>
<protein>
    <submittedName>
        <fullName evidence="1">Uncharacterized protein</fullName>
    </submittedName>
</protein>
<accession>A0A8H6S0X8</accession>
<dbReference type="GeneID" id="59352303"/>
<dbReference type="AlphaFoldDB" id="A0A8H6S0X8"/>
<proteinExistence type="predicted"/>
<evidence type="ECO:0000313" key="1">
    <source>
        <dbReference type="EMBL" id="KAF7290205.1"/>
    </source>
</evidence>
<name>A0A8H6S0X8_9AGAR</name>